<dbReference type="Pfam" id="PF25975">
    <property type="entry name" value="CzcB_C"/>
    <property type="match status" value="1"/>
</dbReference>
<comment type="similarity">
    <text evidence="1">Belongs to the membrane fusion protein (MFP) (TC 8.A.1) family.</text>
</comment>
<keyword evidence="2" id="KW-0175">Coiled coil</keyword>
<evidence type="ECO:0000313" key="7">
    <source>
        <dbReference type="Proteomes" id="UP000282574"/>
    </source>
</evidence>
<organism evidence="6 7">
    <name type="scientific">Chroococcidiopsis cubana SAG 39.79</name>
    <dbReference type="NCBI Taxonomy" id="388085"/>
    <lineage>
        <taxon>Bacteria</taxon>
        <taxon>Bacillati</taxon>
        <taxon>Cyanobacteriota</taxon>
        <taxon>Cyanophyceae</taxon>
        <taxon>Chroococcidiopsidales</taxon>
        <taxon>Chroococcidiopsidaceae</taxon>
        <taxon>Chroococcidiopsis</taxon>
    </lineage>
</organism>
<sequence>MSTRTITLVTIGFILSGLGACRQAAPPAEAQTTPLAVKLQAVKSSAIADTSEYIANLESRQSVTLQPRVEGQVSQISVRAGDEVRAGTLLMQIDPARQQASVNSFNAATAGARADLENARATLKNYQAERLERQANLKLNQTEYDRYRVLYRDGAVSRQTLDTYTNRLEVAKAGMGTIEAQIESQQAAIARATQAVQQSQSNTQAQAVQLQYFSITAPFSGRVGNIPVKVGDFVNTSARLLTLTQNNQLEVNVSIPIERAAQLRLGMPIEVLDREGQTVGTSRVFFIAPNTTNAAQSVLVKSLFDNSKGQLRADQFVRARAIWDKSTGISVPTTAISRVAGQEFVFVAEKNQSGLVARQRAVKLGNIEGNNYQVMSGLKAGDRIAVSGLLQLSDGAAIAPQS</sequence>
<dbReference type="PROSITE" id="PS51257">
    <property type="entry name" value="PROKAR_LIPOPROTEIN"/>
    <property type="match status" value="1"/>
</dbReference>
<evidence type="ECO:0000256" key="1">
    <source>
        <dbReference type="ARBA" id="ARBA00009477"/>
    </source>
</evidence>
<reference evidence="6 7" key="1">
    <citation type="journal article" date="2019" name="Genome Biol. Evol.">
        <title>Day and night: Metabolic profiles and evolutionary relationships of six axenic non-marine cyanobacteria.</title>
        <authorList>
            <person name="Will S.E."/>
            <person name="Henke P."/>
            <person name="Boedeker C."/>
            <person name="Huang S."/>
            <person name="Brinkmann H."/>
            <person name="Rohde M."/>
            <person name="Jarek M."/>
            <person name="Friedl T."/>
            <person name="Seufert S."/>
            <person name="Schumacher M."/>
            <person name="Overmann J."/>
            <person name="Neumann-Schaal M."/>
            <person name="Petersen J."/>
        </authorList>
    </citation>
    <scope>NUCLEOTIDE SEQUENCE [LARGE SCALE GENOMIC DNA]</scope>
    <source>
        <strain evidence="6 7">SAG 39.79</strain>
    </source>
</reference>
<feature type="domain" description="CzcB-like C-terminal circularly permuted SH3-like" evidence="5">
    <location>
        <begin position="329"/>
        <end position="388"/>
    </location>
</feature>
<evidence type="ECO:0000259" key="3">
    <source>
        <dbReference type="Pfam" id="PF25876"/>
    </source>
</evidence>
<feature type="coiled-coil region" evidence="2">
    <location>
        <begin position="109"/>
        <end position="136"/>
    </location>
</feature>
<keyword evidence="7" id="KW-1185">Reference proteome</keyword>
<dbReference type="EMBL" id="RSCK01000090">
    <property type="protein sequence ID" value="RUT04137.1"/>
    <property type="molecule type" value="Genomic_DNA"/>
</dbReference>
<dbReference type="InterPro" id="IPR058625">
    <property type="entry name" value="MdtA-like_BSH"/>
</dbReference>
<feature type="domain" description="Multidrug resistance protein MdtA-like barrel-sandwich hybrid" evidence="4">
    <location>
        <begin position="62"/>
        <end position="238"/>
    </location>
</feature>
<gene>
    <name evidence="6" type="ORF">DSM107010_58570</name>
</gene>
<evidence type="ECO:0000259" key="4">
    <source>
        <dbReference type="Pfam" id="PF25917"/>
    </source>
</evidence>
<dbReference type="InterPro" id="IPR006143">
    <property type="entry name" value="RND_pump_MFP"/>
</dbReference>
<dbReference type="Pfam" id="PF25876">
    <property type="entry name" value="HH_MFP_RND"/>
    <property type="match status" value="1"/>
</dbReference>
<protein>
    <submittedName>
        <fullName evidence="6">Hemolysin D</fullName>
    </submittedName>
</protein>
<dbReference type="Gene3D" id="2.40.50.100">
    <property type="match status" value="2"/>
</dbReference>
<dbReference type="InterPro" id="IPR058649">
    <property type="entry name" value="CzcB_C"/>
</dbReference>
<dbReference type="GO" id="GO:0015562">
    <property type="term" value="F:efflux transmembrane transporter activity"/>
    <property type="evidence" value="ECO:0007669"/>
    <property type="project" value="TreeGrafter"/>
</dbReference>
<dbReference type="PANTHER" id="PTHR30469:SF39">
    <property type="entry name" value="SLL0180 PROTEIN"/>
    <property type="match status" value="1"/>
</dbReference>
<dbReference type="AlphaFoldDB" id="A0AB37UBN2"/>
<dbReference type="Proteomes" id="UP000282574">
    <property type="component" value="Unassembled WGS sequence"/>
</dbReference>
<dbReference type="Gene3D" id="2.40.420.20">
    <property type="match status" value="1"/>
</dbReference>
<dbReference type="Pfam" id="PF25917">
    <property type="entry name" value="BSH_RND"/>
    <property type="match status" value="1"/>
</dbReference>
<comment type="caution">
    <text evidence="6">The sequence shown here is derived from an EMBL/GenBank/DDBJ whole genome shotgun (WGS) entry which is preliminary data.</text>
</comment>
<dbReference type="Gene3D" id="1.10.287.470">
    <property type="entry name" value="Helix hairpin bin"/>
    <property type="match status" value="2"/>
</dbReference>
<evidence type="ECO:0000256" key="2">
    <source>
        <dbReference type="SAM" id="Coils"/>
    </source>
</evidence>
<dbReference type="NCBIfam" id="TIGR01730">
    <property type="entry name" value="RND_mfp"/>
    <property type="match status" value="1"/>
</dbReference>
<feature type="domain" description="Multidrug resistance protein MdtA-like alpha-helical hairpin" evidence="3">
    <location>
        <begin position="122"/>
        <end position="195"/>
    </location>
</feature>
<evidence type="ECO:0000313" key="6">
    <source>
        <dbReference type="EMBL" id="RUT04137.1"/>
    </source>
</evidence>
<dbReference type="RefSeq" id="WP_106171099.1">
    <property type="nucleotide sequence ID" value="NZ_JAVKZF010000001.1"/>
</dbReference>
<evidence type="ECO:0000259" key="5">
    <source>
        <dbReference type="Pfam" id="PF25975"/>
    </source>
</evidence>
<dbReference type="Gene3D" id="2.40.30.170">
    <property type="match status" value="1"/>
</dbReference>
<dbReference type="SUPFAM" id="SSF111369">
    <property type="entry name" value="HlyD-like secretion proteins"/>
    <property type="match status" value="3"/>
</dbReference>
<proteinExistence type="inferred from homology"/>
<name>A0AB37UBN2_9CYAN</name>
<dbReference type="FunFam" id="2.40.420.20:FF:000007">
    <property type="entry name" value="HAE1 family efflux pump MFP component"/>
    <property type="match status" value="1"/>
</dbReference>
<dbReference type="GO" id="GO:1990281">
    <property type="term" value="C:efflux pump complex"/>
    <property type="evidence" value="ECO:0007669"/>
    <property type="project" value="TreeGrafter"/>
</dbReference>
<accession>A0AB37UBN2</accession>
<dbReference type="PANTHER" id="PTHR30469">
    <property type="entry name" value="MULTIDRUG RESISTANCE PROTEIN MDTA"/>
    <property type="match status" value="1"/>
</dbReference>
<dbReference type="InterPro" id="IPR058624">
    <property type="entry name" value="MdtA-like_HH"/>
</dbReference>